<dbReference type="SUPFAM" id="SSF46894">
    <property type="entry name" value="C-terminal effector domain of the bipartite response regulators"/>
    <property type="match status" value="1"/>
</dbReference>
<dbReference type="AlphaFoldDB" id="E6SCV1"/>
<dbReference type="InterPro" id="IPR000792">
    <property type="entry name" value="Tscrpt_reg_LuxR_C"/>
</dbReference>
<dbReference type="STRING" id="710696.Intca_0982"/>
<protein>
    <submittedName>
        <fullName evidence="4">Transcriptional regulator, LuxR family</fullName>
    </submittedName>
</protein>
<dbReference type="SUPFAM" id="SSF48452">
    <property type="entry name" value="TPR-like"/>
    <property type="match status" value="1"/>
</dbReference>
<dbReference type="Gene3D" id="3.40.50.300">
    <property type="entry name" value="P-loop containing nucleotide triphosphate hydrolases"/>
    <property type="match status" value="1"/>
</dbReference>
<dbReference type="GO" id="GO:0003677">
    <property type="term" value="F:DNA binding"/>
    <property type="evidence" value="ECO:0007669"/>
    <property type="project" value="InterPro"/>
</dbReference>
<keyword evidence="2" id="KW-0067">ATP-binding</keyword>
<dbReference type="eggNOG" id="COG2197">
    <property type="taxonomic scope" value="Bacteria"/>
</dbReference>
<dbReference type="PANTHER" id="PTHR16305">
    <property type="entry name" value="TESTICULAR SOLUBLE ADENYLYL CYCLASE"/>
    <property type="match status" value="1"/>
</dbReference>
<sequence length="976" mass="104865">MVSVGSWTVMVGRDAEQRALAAAIEAARTGTPSAVLVGGEAGVGKTRLVTEVTAAFEQRGVRVLWGRCLRFGSAESSLQPIGRLLTQWFRQADVAERERVLHGLPIGRLAQIAPVLGDGAGEASGQLIPALATVLERISEAQPSAVIIDDLQWADTTSLDLLAYIVAGFGRGQDLVVLATYRDSDLHEGHRLHGWLADVRRLPLVAELHLEPLGLQDTEDLVAALCGQEGAVARGAAVFERSGGNPYLTELLALASSAGGHQGAAGLRDALLASWHRLSPPAREMAQLLAVGGRPVDRVILEHLAVVKGLSLESIRGCVPEIVGAGLGTVTPSGQVWFRHPLLSEVLVSTLSQGELREVHGEYARLWAAASNAAPAGRAAHLALHHAGAHHFDEAFEWSLRAADAAAGLFAWPEEFEHLHRACQLWTRVSAAGRGTGVERVPLLGRTSDSAIRAGEYHLALQLREAALRLVDRRATPLVAARLQINLDLFRRWCGRSAMPMMEPELLSLTERFPHSPERAIALSQLAISEVWAGQPTAAHHADEAVLVARRSGSDEALSWALGARSQTRWEEPAGLDDAERAMVHARASGDHILVTEAVGYWANCLLGVGQRAAAADRMSEVFRGLMATGSFYEAVDLLPSIGQHLTELGRWSEARDLLREGLSRRITSSRGGDLRRVAADLAARTGDLAAARQHLARARELSSQRRLLGGFVIAPEARVAVAQGDQVQALSIIAEGIPAMRTVDADSADELLVWAARAAADLATRPGEHVNAVGWLEKIERLRGRTPPPFGPRRPENAFIVAWARLYAAEAERCRDGGPRRPELWTDAVAACARAGLPWEQALASYRLAQSLLSTKGNRTQAASALREAARIAGELGAAPILADTASLAAQSHISLTEHAPADPEAKLPEVFIGLTRREREVLGHLVVGRTYAEIARDLFISDKTVSVHVSNLLRKTGTSSRIELADLTRSLDPE</sequence>
<dbReference type="InterPro" id="IPR036388">
    <property type="entry name" value="WH-like_DNA-bd_sf"/>
</dbReference>
<dbReference type="InterPro" id="IPR016032">
    <property type="entry name" value="Sig_transdc_resp-reg_C-effctor"/>
</dbReference>
<dbReference type="Pfam" id="PF00196">
    <property type="entry name" value="GerE"/>
    <property type="match status" value="1"/>
</dbReference>
<keyword evidence="5" id="KW-1185">Reference proteome</keyword>
<evidence type="ECO:0000313" key="4">
    <source>
        <dbReference type="EMBL" id="ADU47506.1"/>
    </source>
</evidence>
<dbReference type="PROSITE" id="PS50043">
    <property type="entry name" value="HTH_LUXR_2"/>
    <property type="match status" value="1"/>
</dbReference>
<evidence type="ECO:0000313" key="5">
    <source>
        <dbReference type="Proteomes" id="UP000008914"/>
    </source>
</evidence>
<dbReference type="HOGENOM" id="CLU_006850_0_2_11"/>
<dbReference type="InterPro" id="IPR027417">
    <property type="entry name" value="P-loop_NTPase"/>
</dbReference>
<dbReference type="Gene3D" id="1.10.10.10">
    <property type="entry name" value="Winged helix-like DNA-binding domain superfamily/Winged helix DNA-binding domain"/>
    <property type="match status" value="1"/>
</dbReference>
<organism evidence="4 5">
    <name type="scientific">Intrasporangium calvum (strain ATCC 23552 / DSM 43043 / JCM 3097 / NBRC 12989 / NCIMB 10167 / NRRL B-3866 / 7 KIP)</name>
    <dbReference type="NCBI Taxonomy" id="710696"/>
    <lineage>
        <taxon>Bacteria</taxon>
        <taxon>Bacillati</taxon>
        <taxon>Actinomycetota</taxon>
        <taxon>Actinomycetes</taxon>
        <taxon>Micrococcales</taxon>
        <taxon>Intrasporangiaceae</taxon>
        <taxon>Intrasporangium</taxon>
    </lineage>
</organism>
<dbReference type="eggNOG" id="COG0457">
    <property type="taxonomic scope" value="Bacteria"/>
</dbReference>
<evidence type="ECO:0000259" key="3">
    <source>
        <dbReference type="PROSITE" id="PS50043"/>
    </source>
</evidence>
<feature type="domain" description="HTH luxR-type" evidence="3">
    <location>
        <begin position="909"/>
        <end position="974"/>
    </location>
</feature>
<dbReference type="KEGG" id="ica:Intca_0982"/>
<dbReference type="PROSITE" id="PS00622">
    <property type="entry name" value="HTH_LUXR_1"/>
    <property type="match status" value="1"/>
</dbReference>
<dbReference type="SUPFAM" id="SSF52540">
    <property type="entry name" value="P-loop containing nucleoside triphosphate hydrolases"/>
    <property type="match status" value="1"/>
</dbReference>
<evidence type="ECO:0000256" key="1">
    <source>
        <dbReference type="ARBA" id="ARBA00022741"/>
    </source>
</evidence>
<evidence type="ECO:0000256" key="2">
    <source>
        <dbReference type="ARBA" id="ARBA00022840"/>
    </source>
</evidence>
<dbReference type="SMART" id="SM00421">
    <property type="entry name" value="HTH_LUXR"/>
    <property type="match status" value="1"/>
</dbReference>
<keyword evidence="1" id="KW-0547">Nucleotide-binding</keyword>
<dbReference type="eggNOG" id="COG3899">
    <property type="taxonomic scope" value="Bacteria"/>
</dbReference>
<accession>E6SCV1</accession>
<dbReference type="PRINTS" id="PR00038">
    <property type="entry name" value="HTHLUXR"/>
</dbReference>
<dbReference type="CDD" id="cd06170">
    <property type="entry name" value="LuxR_C_like"/>
    <property type="match status" value="1"/>
</dbReference>
<dbReference type="Pfam" id="PF13191">
    <property type="entry name" value="AAA_16"/>
    <property type="match status" value="1"/>
</dbReference>
<dbReference type="Gene3D" id="1.25.40.10">
    <property type="entry name" value="Tetratricopeptide repeat domain"/>
    <property type="match status" value="1"/>
</dbReference>
<dbReference type="Proteomes" id="UP000008914">
    <property type="component" value="Chromosome"/>
</dbReference>
<dbReference type="EMBL" id="CP002343">
    <property type="protein sequence ID" value="ADU47506.1"/>
    <property type="molecule type" value="Genomic_DNA"/>
</dbReference>
<dbReference type="InterPro" id="IPR011990">
    <property type="entry name" value="TPR-like_helical_dom_sf"/>
</dbReference>
<gene>
    <name evidence="4" type="ordered locus">Intca_0982</name>
</gene>
<dbReference type="GO" id="GO:0006355">
    <property type="term" value="P:regulation of DNA-templated transcription"/>
    <property type="evidence" value="ECO:0007669"/>
    <property type="project" value="InterPro"/>
</dbReference>
<dbReference type="InterPro" id="IPR041664">
    <property type="entry name" value="AAA_16"/>
</dbReference>
<dbReference type="OrthoDB" id="144293at2"/>
<proteinExistence type="predicted"/>
<dbReference type="GO" id="GO:0004016">
    <property type="term" value="F:adenylate cyclase activity"/>
    <property type="evidence" value="ECO:0007669"/>
    <property type="project" value="TreeGrafter"/>
</dbReference>
<name>E6SCV1_INTC7</name>
<dbReference type="GO" id="GO:0005737">
    <property type="term" value="C:cytoplasm"/>
    <property type="evidence" value="ECO:0007669"/>
    <property type="project" value="TreeGrafter"/>
</dbReference>
<reference evidence="4 5" key="1">
    <citation type="journal article" date="2010" name="Stand. Genomic Sci.">
        <title>Complete genome sequence of Intrasporangium calvum type strain (7 KIP).</title>
        <authorList>
            <person name="Del Rio T.G."/>
            <person name="Chertkov O."/>
            <person name="Yasawong M."/>
            <person name="Lucas S."/>
            <person name="Deshpande S."/>
            <person name="Cheng J.F."/>
            <person name="Detter C."/>
            <person name="Tapia R."/>
            <person name="Han C."/>
            <person name="Goodwin L."/>
            <person name="Pitluck S."/>
            <person name="Liolios K."/>
            <person name="Ivanova N."/>
            <person name="Mavromatis K."/>
            <person name="Pati A."/>
            <person name="Chen A."/>
            <person name="Palaniappan K."/>
            <person name="Land M."/>
            <person name="Hauser L."/>
            <person name="Chang Y.J."/>
            <person name="Jeffries C.D."/>
            <person name="Rohde M."/>
            <person name="Pukall R."/>
            <person name="Sikorski J."/>
            <person name="Goker M."/>
            <person name="Woyke T."/>
            <person name="Bristow J."/>
            <person name="Eisen J.A."/>
            <person name="Markowitz V."/>
            <person name="Hugenholtz P."/>
            <person name="Kyrpides N.C."/>
            <person name="Klenk H.P."/>
            <person name="Lapidus A."/>
        </authorList>
    </citation>
    <scope>NUCLEOTIDE SEQUENCE [LARGE SCALE GENOMIC DNA]</scope>
    <source>
        <strain evidence="5">ATCC 23552 / DSM 43043 / JCM 3097 / NBRC 12989 / 7 KIP</strain>
    </source>
</reference>
<dbReference type="PANTHER" id="PTHR16305:SF35">
    <property type="entry name" value="TRANSCRIPTIONAL ACTIVATOR DOMAIN"/>
    <property type="match status" value="1"/>
</dbReference>
<dbReference type="GO" id="GO:0005524">
    <property type="term" value="F:ATP binding"/>
    <property type="evidence" value="ECO:0007669"/>
    <property type="project" value="UniProtKB-KW"/>
</dbReference>